<sequence length="86" mass="9706">MCLVSFIRHNAFRSEDTEPALSFVCVVDCSHKNIPLCAGEHFPQSSAGASWCVRVRGLARPQETLTRRACRSPIKARLTLRCYRAR</sequence>
<reference evidence="1" key="1">
    <citation type="journal article" date="2023" name="G3 (Bethesda)">
        <title>A reference genome for the long-term kleptoplast-retaining sea slug Elysia crispata morphotype clarki.</title>
        <authorList>
            <person name="Eastman K.E."/>
            <person name="Pendleton A.L."/>
            <person name="Shaikh M.A."/>
            <person name="Suttiyut T."/>
            <person name="Ogas R."/>
            <person name="Tomko P."/>
            <person name="Gavelis G."/>
            <person name="Widhalm J.R."/>
            <person name="Wisecaver J.H."/>
        </authorList>
    </citation>
    <scope>NUCLEOTIDE SEQUENCE</scope>
    <source>
        <strain evidence="1">ECLA1</strain>
    </source>
</reference>
<protein>
    <submittedName>
        <fullName evidence="1">Uncharacterized protein</fullName>
    </submittedName>
</protein>
<name>A0AAE0XMH4_9GAST</name>
<proteinExistence type="predicted"/>
<dbReference type="Proteomes" id="UP001283361">
    <property type="component" value="Unassembled WGS sequence"/>
</dbReference>
<keyword evidence="2" id="KW-1185">Reference proteome</keyword>
<evidence type="ECO:0000313" key="2">
    <source>
        <dbReference type="Proteomes" id="UP001283361"/>
    </source>
</evidence>
<accession>A0AAE0XMH4</accession>
<gene>
    <name evidence="1" type="ORF">RRG08_016878</name>
</gene>
<comment type="caution">
    <text evidence="1">The sequence shown here is derived from an EMBL/GenBank/DDBJ whole genome shotgun (WGS) entry which is preliminary data.</text>
</comment>
<organism evidence="1 2">
    <name type="scientific">Elysia crispata</name>
    <name type="common">lettuce slug</name>
    <dbReference type="NCBI Taxonomy" id="231223"/>
    <lineage>
        <taxon>Eukaryota</taxon>
        <taxon>Metazoa</taxon>
        <taxon>Spiralia</taxon>
        <taxon>Lophotrochozoa</taxon>
        <taxon>Mollusca</taxon>
        <taxon>Gastropoda</taxon>
        <taxon>Heterobranchia</taxon>
        <taxon>Euthyneura</taxon>
        <taxon>Panpulmonata</taxon>
        <taxon>Sacoglossa</taxon>
        <taxon>Placobranchoidea</taxon>
        <taxon>Plakobranchidae</taxon>
        <taxon>Elysia</taxon>
    </lineage>
</organism>
<dbReference type="AlphaFoldDB" id="A0AAE0XMH4"/>
<evidence type="ECO:0000313" key="1">
    <source>
        <dbReference type="EMBL" id="KAK3696829.1"/>
    </source>
</evidence>
<dbReference type="EMBL" id="JAWDGP010008031">
    <property type="protein sequence ID" value="KAK3696829.1"/>
    <property type="molecule type" value="Genomic_DNA"/>
</dbReference>